<dbReference type="EMBL" id="ML143637">
    <property type="protein sequence ID" value="TBU21274.1"/>
    <property type="molecule type" value="Genomic_DNA"/>
</dbReference>
<sequence>MPYSTDGEWLAEGTADVTTHKLYILDLGREGSPESTLDGGRELLTYVHIRRHFDGSLGAILAVSMEAVLRTRCLTFR</sequence>
<dbReference type="AlphaFoldDB" id="A0A4Q9M378"/>
<organism evidence="1">
    <name type="scientific">Dichomitus squalens</name>
    <dbReference type="NCBI Taxonomy" id="114155"/>
    <lineage>
        <taxon>Eukaryota</taxon>
        <taxon>Fungi</taxon>
        <taxon>Dikarya</taxon>
        <taxon>Basidiomycota</taxon>
        <taxon>Agaricomycotina</taxon>
        <taxon>Agaricomycetes</taxon>
        <taxon>Polyporales</taxon>
        <taxon>Polyporaceae</taxon>
        <taxon>Dichomitus</taxon>
    </lineage>
</organism>
<protein>
    <submittedName>
        <fullName evidence="1">Uncharacterized protein</fullName>
    </submittedName>
</protein>
<evidence type="ECO:0000313" key="1">
    <source>
        <dbReference type="EMBL" id="TBU21274.1"/>
    </source>
</evidence>
<reference evidence="1" key="1">
    <citation type="submission" date="2019-01" db="EMBL/GenBank/DDBJ databases">
        <title>Draft genome sequences of three monokaryotic isolates of the white-rot basidiomycete fungus Dichomitus squalens.</title>
        <authorList>
            <consortium name="DOE Joint Genome Institute"/>
            <person name="Lopez S.C."/>
            <person name="Andreopoulos B."/>
            <person name="Pangilinan J."/>
            <person name="Lipzen A."/>
            <person name="Riley R."/>
            <person name="Ahrendt S."/>
            <person name="Ng V."/>
            <person name="Barry K."/>
            <person name="Daum C."/>
            <person name="Grigoriev I.V."/>
            <person name="Hilden K.S."/>
            <person name="Makela M.R."/>
            <person name="de Vries R.P."/>
        </authorList>
    </citation>
    <scope>NUCLEOTIDE SEQUENCE [LARGE SCALE GENOMIC DNA]</scope>
    <source>
        <strain evidence="1">OM18370.1</strain>
    </source>
</reference>
<dbReference type="Proteomes" id="UP000292957">
    <property type="component" value="Unassembled WGS sequence"/>
</dbReference>
<gene>
    <name evidence="1" type="ORF">BD311DRAFT_783007</name>
</gene>
<name>A0A4Q9M378_9APHY</name>
<proteinExistence type="predicted"/>
<accession>A0A4Q9M378</accession>
<dbReference type="OrthoDB" id="196858at2759"/>